<evidence type="ECO:0000313" key="1">
    <source>
        <dbReference type="EMBL" id="GII41515.1"/>
    </source>
</evidence>
<dbReference type="Proteomes" id="UP000622547">
    <property type="component" value="Unassembled WGS sequence"/>
</dbReference>
<sequence length="127" mass="14122">MQRVMGLPVVHLELHTNDLCGASAFYGRLLRWRTERIEVRRGSYHALAFGGPLDGGIVECGATRATWLPYVEVEEIEAITERGRRLGASVLLEPREGPAGWRSVLATSEGGEIALWQPKQRLERGRG</sequence>
<evidence type="ECO:0000313" key="2">
    <source>
        <dbReference type="Proteomes" id="UP000622547"/>
    </source>
</evidence>
<dbReference type="RefSeq" id="WP_204076977.1">
    <property type="nucleotide sequence ID" value="NZ_BAABHI010000012.1"/>
</dbReference>
<comment type="caution">
    <text evidence="1">The sequence shown here is derived from an EMBL/GenBank/DDBJ whole genome shotgun (WGS) entry which is preliminary data.</text>
</comment>
<dbReference type="AlphaFoldDB" id="A0A8J3UAZ3"/>
<dbReference type="InterPro" id="IPR029068">
    <property type="entry name" value="Glyas_Bleomycin-R_OHBP_Dase"/>
</dbReference>
<dbReference type="InterPro" id="IPR052164">
    <property type="entry name" value="Anthracycline_SecMetBiosynth"/>
</dbReference>
<reference evidence="1 2" key="1">
    <citation type="submission" date="2021-01" db="EMBL/GenBank/DDBJ databases">
        <title>Whole genome shotgun sequence of Planotetraspora phitsanulokensis NBRC 104273.</title>
        <authorList>
            <person name="Komaki H."/>
            <person name="Tamura T."/>
        </authorList>
    </citation>
    <scope>NUCLEOTIDE SEQUENCE [LARGE SCALE GENOMIC DNA]</scope>
    <source>
        <strain evidence="1 2">NBRC 104273</strain>
    </source>
</reference>
<proteinExistence type="predicted"/>
<dbReference type="Gene3D" id="3.10.180.10">
    <property type="entry name" value="2,3-Dihydroxybiphenyl 1,2-Dioxygenase, domain 1"/>
    <property type="match status" value="1"/>
</dbReference>
<dbReference type="SUPFAM" id="SSF54593">
    <property type="entry name" value="Glyoxalase/Bleomycin resistance protein/Dihydroxybiphenyl dioxygenase"/>
    <property type="match status" value="1"/>
</dbReference>
<dbReference type="PANTHER" id="PTHR33993">
    <property type="entry name" value="GLYOXALASE-RELATED"/>
    <property type="match status" value="1"/>
</dbReference>
<gene>
    <name evidence="1" type="ORF">Pph01_65180</name>
</gene>
<dbReference type="CDD" id="cd07247">
    <property type="entry name" value="SgaA_N_like"/>
    <property type="match status" value="1"/>
</dbReference>
<keyword evidence="2" id="KW-1185">Reference proteome</keyword>
<dbReference type="EMBL" id="BOOP01000034">
    <property type="protein sequence ID" value="GII41515.1"/>
    <property type="molecule type" value="Genomic_DNA"/>
</dbReference>
<evidence type="ECO:0008006" key="3">
    <source>
        <dbReference type="Google" id="ProtNLM"/>
    </source>
</evidence>
<accession>A0A8J3UAZ3</accession>
<protein>
    <recommendedName>
        <fullName evidence="3">VOC domain-containing protein</fullName>
    </recommendedName>
</protein>
<organism evidence="1 2">
    <name type="scientific">Planotetraspora phitsanulokensis</name>
    <dbReference type="NCBI Taxonomy" id="575192"/>
    <lineage>
        <taxon>Bacteria</taxon>
        <taxon>Bacillati</taxon>
        <taxon>Actinomycetota</taxon>
        <taxon>Actinomycetes</taxon>
        <taxon>Streptosporangiales</taxon>
        <taxon>Streptosporangiaceae</taxon>
        <taxon>Planotetraspora</taxon>
    </lineage>
</organism>
<name>A0A8J3UAZ3_9ACTN</name>
<dbReference type="PANTHER" id="PTHR33993:SF14">
    <property type="entry name" value="GB|AAF24581.1"/>
    <property type="match status" value="1"/>
</dbReference>